<feature type="domain" description="Helicase ATP-binding" evidence="2">
    <location>
        <begin position="557"/>
        <end position="720"/>
    </location>
</feature>
<dbReference type="InterPro" id="IPR049730">
    <property type="entry name" value="SNF2/RAD54-like_C"/>
</dbReference>
<dbReference type="GO" id="GO:0004386">
    <property type="term" value="F:helicase activity"/>
    <property type="evidence" value="ECO:0007669"/>
    <property type="project" value="UniProtKB-KW"/>
</dbReference>
<dbReference type="Proteomes" id="UP000214646">
    <property type="component" value="Unassembled WGS sequence"/>
</dbReference>
<dbReference type="FunFam" id="3.40.50.300:FF:000533">
    <property type="entry name" value="Helicase, Snf2 family"/>
    <property type="match status" value="1"/>
</dbReference>
<evidence type="ECO:0000259" key="2">
    <source>
        <dbReference type="PROSITE" id="PS51192"/>
    </source>
</evidence>
<dbReference type="InterPro" id="IPR038718">
    <property type="entry name" value="SNF2-like_sf"/>
</dbReference>
<gene>
    <name evidence="4" type="ORF">FRUB_01078</name>
</gene>
<sequence length="1022" mass="112046">MIALQLLLRDKQFLAWGETTEPARAGRKSRQAARPHPFSVPAETIRTTVAESISSFQAPEETAAVWLPSTAGRPIASLPLIAEPPDPDAVIEMSPWAVPVLVLEAASALELLEACVDRDTLQPGVLIGPTLKYWVTAAQYAAGLVAREQFLPGLETVGTQTRACWRPVVGGPERPRFQRLAAAMPAACRATATDSAGGASPTAALNDFLELAVDGLVRSSRMTTTVRKTFASVHDQWLYALHAPDGAMQVSPAEAGELRRALDDWQRPIVVADAASYRLCFRLEEPPDATPVEATTKGTWTVRYLLQAFDDPSLLVSLDEAWFPHKAVARSVPLPSREFLFAALGQAAKLCPEVETSLNTAAPTEFTTDAGGAHRFLSETAYVLEQAGFGVLLPAWWARTGTKNRLAVTAAAKTAKKFSASNGVMSLDEVIKFDWKVAIGDTELSLAELEALARLKSPLVNVRGRWVQVNADEIRTALDFWTKNPQTTGTVRDLLKMSLGAETGPGGLAVRGVKTTGGLKVFLDQLRGTTTFAELTPPRDFHGTLRPYQVRGYSWLSFLRRVGLGACLADDMGLGKSVQTLAAIQQAREDGETRPVLLVCPTSVVGHWRKEAERFTPTLSVLIHHGQKRTKGEKTLAAQVKQFGLVVSSFSLLHRDAAALQAIPWAGVILDEAQNIKNPDAKTSQAARALKADFRVALTGTPVENHVGDLWSIGQYLNPGFLGSRESFRRNFLVPIQMHRDEDATRRLKDLTGPFLLRRLKTDKSIIADLPDKFEANVFCTLTKEQATLYQAVVRELDKSLKDEDGIRRKGLILGALSKLKQVCNHPAQFLGDNSAIPDRSGKLARLTEMIDEVLQVGDRALIFTQFTEMGDIIRKHLQETFGKEVLFLHGGVPQKNRERMVARFQDTTAADAPRVFLISLKAGGTGVTLTAANHVFHFDRWWNPAVENQATDRAFRIGQTRNVQVHKFVCVGTLEEKIDEMIERKKEVAGRVVGTGEGWLTEMSNTELKDLLALRADAVEE</sequence>
<dbReference type="Pfam" id="PF12419">
    <property type="entry name" value="DUF3670"/>
    <property type="match status" value="1"/>
</dbReference>
<dbReference type="Pfam" id="PF00271">
    <property type="entry name" value="Helicase_C"/>
    <property type="match status" value="1"/>
</dbReference>
<dbReference type="InterPro" id="IPR014001">
    <property type="entry name" value="Helicase_ATP-bd"/>
</dbReference>
<dbReference type="GO" id="GO:0005524">
    <property type="term" value="F:ATP binding"/>
    <property type="evidence" value="ECO:0007669"/>
    <property type="project" value="InterPro"/>
</dbReference>
<evidence type="ECO:0000259" key="3">
    <source>
        <dbReference type="PROSITE" id="PS51194"/>
    </source>
</evidence>
<dbReference type="SUPFAM" id="SSF52540">
    <property type="entry name" value="P-loop containing nucleoside triphosphate hydrolases"/>
    <property type="match status" value="2"/>
</dbReference>
<organism evidence="4 5">
    <name type="scientific">Fimbriiglobus ruber</name>
    <dbReference type="NCBI Taxonomy" id="1908690"/>
    <lineage>
        <taxon>Bacteria</taxon>
        <taxon>Pseudomonadati</taxon>
        <taxon>Planctomycetota</taxon>
        <taxon>Planctomycetia</taxon>
        <taxon>Gemmatales</taxon>
        <taxon>Gemmataceae</taxon>
        <taxon>Fimbriiglobus</taxon>
    </lineage>
</organism>
<dbReference type="EMBL" id="NIDE01000001">
    <property type="protein sequence ID" value="OWK47379.1"/>
    <property type="molecule type" value="Genomic_DNA"/>
</dbReference>
<keyword evidence="5" id="KW-1185">Reference proteome</keyword>
<keyword evidence="4" id="KW-0547">Nucleotide-binding</keyword>
<dbReference type="Gene3D" id="3.40.50.300">
    <property type="entry name" value="P-loop containing nucleotide triphosphate hydrolases"/>
    <property type="match status" value="1"/>
</dbReference>
<dbReference type="SMART" id="SM00487">
    <property type="entry name" value="DEXDc"/>
    <property type="match status" value="1"/>
</dbReference>
<accession>A0A225EDJ0</accession>
<keyword evidence="4" id="KW-0347">Helicase</keyword>
<keyword evidence="4" id="KW-0067">ATP-binding</keyword>
<dbReference type="PANTHER" id="PTHR10799">
    <property type="entry name" value="SNF2/RAD54 HELICASE FAMILY"/>
    <property type="match status" value="1"/>
</dbReference>
<evidence type="ECO:0000256" key="1">
    <source>
        <dbReference type="ARBA" id="ARBA00022801"/>
    </source>
</evidence>
<keyword evidence="1" id="KW-0378">Hydrolase</keyword>
<comment type="caution">
    <text evidence="4">The sequence shown here is derived from an EMBL/GenBank/DDBJ whole genome shotgun (WGS) entry which is preliminary data.</text>
</comment>
<name>A0A225EDJ0_9BACT</name>
<reference evidence="5" key="1">
    <citation type="submission" date="2017-06" db="EMBL/GenBank/DDBJ databases">
        <title>Genome analysis of Fimbriiglobus ruber SP5, the first member of the order Planctomycetales with confirmed chitinolytic capability.</title>
        <authorList>
            <person name="Ravin N.V."/>
            <person name="Rakitin A.L."/>
            <person name="Ivanova A.A."/>
            <person name="Beletsky A.V."/>
            <person name="Kulichevskaya I.S."/>
            <person name="Mardanov A.V."/>
            <person name="Dedysh S.N."/>
        </authorList>
    </citation>
    <scope>NUCLEOTIDE SEQUENCE [LARGE SCALE GENOMIC DNA]</scope>
    <source>
        <strain evidence="5">SP5</strain>
    </source>
</reference>
<dbReference type="Gene3D" id="3.40.50.10810">
    <property type="entry name" value="Tandem AAA-ATPase domain"/>
    <property type="match status" value="1"/>
</dbReference>
<dbReference type="Pfam" id="PF00176">
    <property type="entry name" value="SNF2-rel_dom"/>
    <property type="match status" value="1"/>
</dbReference>
<evidence type="ECO:0000313" key="5">
    <source>
        <dbReference type="Proteomes" id="UP000214646"/>
    </source>
</evidence>
<feature type="domain" description="Helicase C-terminal" evidence="3">
    <location>
        <begin position="846"/>
        <end position="1013"/>
    </location>
</feature>
<dbReference type="InterPro" id="IPR027417">
    <property type="entry name" value="P-loop_NTPase"/>
</dbReference>
<dbReference type="AlphaFoldDB" id="A0A225EDJ0"/>
<dbReference type="CDD" id="cd18012">
    <property type="entry name" value="DEXQc_arch_SWI2_SNF2"/>
    <property type="match status" value="1"/>
</dbReference>
<dbReference type="InterPro" id="IPR001650">
    <property type="entry name" value="Helicase_C-like"/>
</dbReference>
<dbReference type="GO" id="GO:0016787">
    <property type="term" value="F:hydrolase activity"/>
    <property type="evidence" value="ECO:0007669"/>
    <property type="project" value="UniProtKB-KW"/>
</dbReference>
<dbReference type="PROSITE" id="PS51194">
    <property type="entry name" value="HELICASE_CTER"/>
    <property type="match status" value="1"/>
</dbReference>
<dbReference type="OrthoDB" id="9814088at2"/>
<dbReference type="CDD" id="cd18793">
    <property type="entry name" value="SF2_C_SNF"/>
    <property type="match status" value="1"/>
</dbReference>
<protein>
    <submittedName>
        <fullName evidence="4">Helicase, SNF2/RAD54 family</fullName>
    </submittedName>
</protein>
<dbReference type="SMART" id="SM00490">
    <property type="entry name" value="HELICc"/>
    <property type="match status" value="1"/>
</dbReference>
<dbReference type="RefSeq" id="WP_088252492.1">
    <property type="nucleotide sequence ID" value="NZ_NIDE01000001.1"/>
</dbReference>
<dbReference type="InterPro" id="IPR000330">
    <property type="entry name" value="SNF2_N"/>
</dbReference>
<proteinExistence type="predicted"/>
<evidence type="ECO:0000313" key="4">
    <source>
        <dbReference type="EMBL" id="OWK47379.1"/>
    </source>
</evidence>
<dbReference type="InterPro" id="IPR022138">
    <property type="entry name" value="DUF3670"/>
</dbReference>
<dbReference type="PROSITE" id="PS51192">
    <property type="entry name" value="HELICASE_ATP_BIND_1"/>
    <property type="match status" value="1"/>
</dbReference>